<reference evidence="1" key="1">
    <citation type="journal article" date="2014" name="Int. J. Syst. Evol. Microbiol.">
        <title>Complete genome sequence of Corynebacterium casei LMG S-19264T (=DSM 44701T), isolated from a smear-ripened cheese.</title>
        <authorList>
            <consortium name="US DOE Joint Genome Institute (JGI-PGF)"/>
            <person name="Walter F."/>
            <person name="Albersmeier A."/>
            <person name="Kalinowski J."/>
            <person name="Ruckert C."/>
        </authorList>
    </citation>
    <scope>NUCLEOTIDE SEQUENCE</scope>
    <source>
        <strain evidence="1">NBRC 108769</strain>
    </source>
</reference>
<reference evidence="1" key="2">
    <citation type="submission" date="2023-01" db="EMBL/GenBank/DDBJ databases">
        <title>Draft genome sequence of Portibacter lacus strain NBRC 108769.</title>
        <authorList>
            <person name="Sun Q."/>
            <person name="Mori K."/>
        </authorList>
    </citation>
    <scope>NUCLEOTIDE SEQUENCE</scope>
    <source>
        <strain evidence="1">NBRC 108769</strain>
    </source>
</reference>
<dbReference type="Proteomes" id="UP001156666">
    <property type="component" value="Unassembled WGS sequence"/>
</dbReference>
<comment type="caution">
    <text evidence="1">The sequence shown here is derived from an EMBL/GenBank/DDBJ whole genome shotgun (WGS) entry which is preliminary data.</text>
</comment>
<organism evidence="1 2">
    <name type="scientific">Portibacter lacus</name>
    <dbReference type="NCBI Taxonomy" id="1099794"/>
    <lineage>
        <taxon>Bacteria</taxon>
        <taxon>Pseudomonadati</taxon>
        <taxon>Bacteroidota</taxon>
        <taxon>Saprospiria</taxon>
        <taxon>Saprospirales</taxon>
        <taxon>Haliscomenobacteraceae</taxon>
        <taxon>Portibacter</taxon>
    </lineage>
</organism>
<proteinExistence type="predicted"/>
<sequence>MDFTLLKIKKNQMLSSKHLIIVLLVICAFLKETQAQIERSDRNERYSDMELISMLDAVFRSEQEPITRRDSLIDLYGIESELANEQQLIYEHNHEINEQKIIELLDNFGWPKKEIIGVRGNRTICNVIQHSDNCIRIKYLPMMKAAVMDGNLDPQLLARTEDRIATESGELQIYGGQMKYYPETKSFNVWPVYDPVNIDKRRAEIGLGPIKEFLKNRFNFEWNVEEQLARSAHFNEKMARKR</sequence>
<protein>
    <submittedName>
        <fullName evidence="1">Uncharacterized protein</fullName>
    </submittedName>
</protein>
<dbReference type="Pfam" id="PF20329">
    <property type="entry name" value="DUF6624"/>
    <property type="match status" value="1"/>
</dbReference>
<dbReference type="AlphaFoldDB" id="A0AA37SN78"/>
<dbReference type="InterPro" id="IPR046732">
    <property type="entry name" value="DUF6624"/>
</dbReference>
<name>A0AA37SN78_9BACT</name>
<gene>
    <name evidence="1" type="ORF">GCM10007940_13720</name>
</gene>
<evidence type="ECO:0000313" key="2">
    <source>
        <dbReference type="Proteomes" id="UP001156666"/>
    </source>
</evidence>
<evidence type="ECO:0000313" key="1">
    <source>
        <dbReference type="EMBL" id="GLR16757.1"/>
    </source>
</evidence>
<dbReference type="EMBL" id="BSOH01000007">
    <property type="protein sequence ID" value="GLR16757.1"/>
    <property type="molecule type" value="Genomic_DNA"/>
</dbReference>
<accession>A0AA37SN78</accession>
<keyword evidence="2" id="KW-1185">Reference proteome</keyword>